<proteinExistence type="inferred from homology"/>
<dbReference type="Gene3D" id="3.40.50.620">
    <property type="entry name" value="HUPs"/>
    <property type="match status" value="1"/>
</dbReference>
<dbReference type="NCBIfam" id="NF004162">
    <property type="entry name" value="PRK05627.1-5"/>
    <property type="match status" value="1"/>
</dbReference>
<comment type="catalytic activity">
    <reaction evidence="14 15">
        <text>FMN + ATP + H(+) = FAD + diphosphate</text>
        <dbReference type="Rhea" id="RHEA:17237"/>
        <dbReference type="ChEBI" id="CHEBI:15378"/>
        <dbReference type="ChEBI" id="CHEBI:30616"/>
        <dbReference type="ChEBI" id="CHEBI:33019"/>
        <dbReference type="ChEBI" id="CHEBI:57692"/>
        <dbReference type="ChEBI" id="CHEBI:58210"/>
        <dbReference type="EC" id="2.7.7.2"/>
    </reaction>
</comment>
<dbReference type="Pfam" id="PF01687">
    <property type="entry name" value="Flavokinase"/>
    <property type="match status" value="1"/>
</dbReference>
<keyword evidence="9 15" id="KW-0418">Kinase</keyword>
<keyword evidence="8 15" id="KW-0547">Nucleotide-binding</keyword>
<evidence type="ECO:0000256" key="12">
    <source>
        <dbReference type="ARBA" id="ARBA00023268"/>
    </source>
</evidence>
<name>A0ABT3RIA7_9BACT</name>
<gene>
    <name evidence="17" type="ORF">OO017_16520</name>
</gene>
<dbReference type="InterPro" id="IPR015864">
    <property type="entry name" value="FAD_synthase"/>
</dbReference>
<comment type="catalytic activity">
    <reaction evidence="13 15">
        <text>riboflavin + ATP = FMN + ADP + H(+)</text>
        <dbReference type="Rhea" id="RHEA:14357"/>
        <dbReference type="ChEBI" id="CHEBI:15378"/>
        <dbReference type="ChEBI" id="CHEBI:30616"/>
        <dbReference type="ChEBI" id="CHEBI:57986"/>
        <dbReference type="ChEBI" id="CHEBI:58210"/>
        <dbReference type="ChEBI" id="CHEBI:456216"/>
        <dbReference type="EC" id="2.7.1.26"/>
    </reaction>
</comment>
<evidence type="ECO:0000256" key="14">
    <source>
        <dbReference type="ARBA" id="ARBA00049494"/>
    </source>
</evidence>
<comment type="pathway">
    <text evidence="2 15">Cofactor biosynthesis; FAD biosynthesis; FAD from FMN: step 1/1.</text>
</comment>
<evidence type="ECO:0000313" key="17">
    <source>
        <dbReference type="EMBL" id="MCX2741566.1"/>
    </source>
</evidence>
<dbReference type="SUPFAM" id="SSF52374">
    <property type="entry name" value="Nucleotidylyl transferase"/>
    <property type="match status" value="1"/>
</dbReference>
<dbReference type="PIRSF" id="PIRSF004491">
    <property type="entry name" value="FAD_Synth"/>
    <property type="match status" value="1"/>
</dbReference>
<comment type="pathway">
    <text evidence="3 15">Cofactor biosynthesis; FMN biosynthesis; FMN from riboflavin (ATP route): step 1/1.</text>
</comment>
<evidence type="ECO:0000256" key="8">
    <source>
        <dbReference type="ARBA" id="ARBA00022741"/>
    </source>
</evidence>
<dbReference type="SUPFAM" id="SSF82114">
    <property type="entry name" value="Riboflavin kinase-like"/>
    <property type="match status" value="1"/>
</dbReference>
<dbReference type="GO" id="GO:0003919">
    <property type="term" value="F:FMN adenylyltransferase activity"/>
    <property type="evidence" value="ECO:0007669"/>
    <property type="project" value="UniProtKB-EC"/>
</dbReference>
<comment type="similarity">
    <text evidence="15">Belongs to the ribF family.</text>
</comment>
<dbReference type="InterPro" id="IPR023465">
    <property type="entry name" value="Riboflavin_kinase_dom_sf"/>
</dbReference>
<evidence type="ECO:0000256" key="4">
    <source>
        <dbReference type="ARBA" id="ARBA00022630"/>
    </source>
</evidence>
<keyword evidence="10 15" id="KW-0274">FAD</keyword>
<evidence type="ECO:0000256" key="10">
    <source>
        <dbReference type="ARBA" id="ARBA00022827"/>
    </source>
</evidence>
<organism evidence="17 18">
    <name type="scientific">Pontibacter anaerobius</name>
    <dbReference type="NCBI Taxonomy" id="2993940"/>
    <lineage>
        <taxon>Bacteria</taxon>
        <taxon>Pseudomonadati</taxon>
        <taxon>Bacteroidota</taxon>
        <taxon>Cytophagia</taxon>
        <taxon>Cytophagales</taxon>
        <taxon>Hymenobacteraceae</taxon>
        <taxon>Pontibacter</taxon>
    </lineage>
</organism>
<dbReference type="PANTHER" id="PTHR22749">
    <property type="entry name" value="RIBOFLAVIN KINASE/FMN ADENYLYLTRANSFERASE"/>
    <property type="match status" value="1"/>
</dbReference>
<protein>
    <recommendedName>
        <fullName evidence="15">Riboflavin biosynthesis protein</fullName>
    </recommendedName>
    <domain>
        <recommendedName>
            <fullName evidence="15">Riboflavin kinase</fullName>
            <ecNumber evidence="15">2.7.1.26</ecNumber>
        </recommendedName>
        <alternativeName>
            <fullName evidence="15">Flavokinase</fullName>
        </alternativeName>
    </domain>
    <domain>
        <recommendedName>
            <fullName evidence="15">FMN adenylyltransferase</fullName>
            <ecNumber evidence="15">2.7.7.2</ecNumber>
        </recommendedName>
        <alternativeName>
            <fullName evidence="15">FAD pyrophosphorylase</fullName>
        </alternativeName>
        <alternativeName>
            <fullName evidence="15">FAD synthase</fullName>
        </alternativeName>
    </domain>
</protein>
<evidence type="ECO:0000256" key="1">
    <source>
        <dbReference type="ARBA" id="ARBA00002121"/>
    </source>
</evidence>
<dbReference type="EC" id="2.7.7.2" evidence="15"/>
<keyword evidence="5 15" id="KW-0288">FMN</keyword>
<dbReference type="InterPro" id="IPR023468">
    <property type="entry name" value="Riboflavin_kinase"/>
</dbReference>
<feature type="domain" description="Riboflavin kinase" evidence="16">
    <location>
        <begin position="183"/>
        <end position="308"/>
    </location>
</feature>
<evidence type="ECO:0000256" key="6">
    <source>
        <dbReference type="ARBA" id="ARBA00022679"/>
    </source>
</evidence>
<evidence type="ECO:0000256" key="15">
    <source>
        <dbReference type="PIRNR" id="PIRNR004491"/>
    </source>
</evidence>
<dbReference type="Gene3D" id="2.40.30.30">
    <property type="entry name" value="Riboflavin kinase-like"/>
    <property type="match status" value="1"/>
</dbReference>
<evidence type="ECO:0000313" key="18">
    <source>
        <dbReference type="Proteomes" id="UP001207228"/>
    </source>
</evidence>
<evidence type="ECO:0000256" key="9">
    <source>
        <dbReference type="ARBA" id="ARBA00022777"/>
    </source>
</evidence>
<evidence type="ECO:0000256" key="3">
    <source>
        <dbReference type="ARBA" id="ARBA00005201"/>
    </source>
</evidence>
<dbReference type="NCBIfam" id="NF004160">
    <property type="entry name" value="PRK05627.1-3"/>
    <property type="match status" value="1"/>
</dbReference>
<dbReference type="InterPro" id="IPR015865">
    <property type="entry name" value="Riboflavin_kinase_bac/euk"/>
</dbReference>
<dbReference type="Pfam" id="PF06574">
    <property type="entry name" value="FAD_syn"/>
    <property type="match status" value="1"/>
</dbReference>
<dbReference type="PANTHER" id="PTHR22749:SF6">
    <property type="entry name" value="RIBOFLAVIN KINASE"/>
    <property type="match status" value="1"/>
</dbReference>
<dbReference type="GO" id="GO:0008531">
    <property type="term" value="F:riboflavin kinase activity"/>
    <property type="evidence" value="ECO:0007669"/>
    <property type="project" value="UniProtKB-EC"/>
</dbReference>
<keyword evidence="18" id="KW-1185">Reference proteome</keyword>
<comment type="function">
    <text evidence="1">Catalyzes the phosphorylation of riboflavin to FMN followed by the adenylation of FMN to FAD.</text>
</comment>
<dbReference type="EMBL" id="JAPFQO010000011">
    <property type="protein sequence ID" value="MCX2741566.1"/>
    <property type="molecule type" value="Genomic_DNA"/>
</dbReference>
<dbReference type="InterPro" id="IPR002606">
    <property type="entry name" value="Riboflavin_kinase_bac"/>
</dbReference>
<dbReference type="Proteomes" id="UP001207228">
    <property type="component" value="Unassembled WGS sequence"/>
</dbReference>
<evidence type="ECO:0000256" key="11">
    <source>
        <dbReference type="ARBA" id="ARBA00022840"/>
    </source>
</evidence>
<evidence type="ECO:0000259" key="16">
    <source>
        <dbReference type="SMART" id="SM00904"/>
    </source>
</evidence>
<evidence type="ECO:0000256" key="13">
    <source>
        <dbReference type="ARBA" id="ARBA00047880"/>
    </source>
</evidence>
<accession>A0ABT3RIA7</accession>
<keyword evidence="12" id="KW-0511">Multifunctional enzyme</keyword>
<dbReference type="EC" id="2.7.1.26" evidence="15"/>
<dbReference type="CDD" id="cd02064">
    <property type="entry name" value="FAD_synthetase_N"/>
    <property type="match status" value="1"/>
</dbReference>
<comment type="caution">
    <text evidence="17">The sequence shown here is derived from an EMBL/GenBank/DDBJ whole genome shotgun (WGS) entry which is preliminary data.</text>
</comment>
<sequence>MKVIRDIEDFPQLSHAVVTSGTFDGVHIGHQKILRRVIERARQSNGQSVVITYWPHPRLVLFPEDNELKLLSTIEERIEQLQTFGIDYLLIIPFTKEFSRTSSRNFITDILVRAINTKVLVIGYDHRFGKNREGSFEHLKARSAQYGFEVEEIPRQDVDDVGVSSTKIRRALESGDIETANNYLGRPYSMTSLVEEGNKLGRTIGFPTANMALPPAHKLIPGNGVYAVWGMVGNKRYPAMMNIGVRPTVDGKLLTLEVHLIDFSGDLYSKELTVHFVEQLRKERKFENLEALKTQLGKDKEQAQEVLLSHDTATSI</sequence>
<dbReference type="SMART" id="SM00904">
    <property type="entry name" value="Flavokinase"/>
    <property type="match status" value="1"/>
</dbReference>
<evidence type="ECO:0000256" key="7">
    <source>
        <dbReference type="ARBA" id="ARBA00022695"/>
    </source>
</evidence>
<keyword evidence="11 15" id="KW-0067">ATP-binding</keyword>
<dbReference type="NCBIfam" id="TIGR00083">
    <property type="entry name" value="ribF"/>
    <property type="match status" value="1"/>
</dbReference>
<evidence type="ECO:0000256" key="2">
    <source>
        <dbReference type="ARBA" id="ARBA00004726"/>
    </source>
</evidence>
<keyword evidence="6 15" id="KW-0808">Transferase</keyword>
<dbReference type="RefSeq" id="WP_266053803.1">
    <property type="nucleotide sequence ID" value="NZ_JAPFQO010000011.1"/>
</dbReference>
<keyword evidence="4 15" id="KW-0285">Flavoprotein</keyword>
<keyword evidence="7 15" id="KW-0548">Nucleotidyltransferase</keyword>
<evidence type="ECO:0000256" key="5">
    <source>
        <dbReference type="ARBA" id="ARBA00022643"/>
    </source>
</evidence>
<reference evidence="17 18" key="1">
    <citation type="submission" date="2022-11" db="EMBL/GenBank/DDBJ databases">
        <title>The characterization of three novel Bacteroidetes species and genomic analysis of their roles in tidal elemental geochemical cycles.</title>
        <authorList>
            <person name="Ma K.-J."/>
        </authorList>
    </citation>
    <scope>NUCLEOTIDE SEQUENCE [LARGE SCALE GENOMIC DNA]</scope>
    <source>
        <strain evidence="17 18">M82</strain>
    </source>
</reference>
<dbReference type="InterPro" id="IPR014729">
    <property type="entry name" value="Rossmann-like_a/b/a_fold"/>
</dbReference>